<dbReference type="OrthoDB" id="3226575at2759"/>
<dbReference type="Proteomes" id="UP000623467">
    <property type="component" value="Unassembled WGS sequence"/>
</dbReference>
<sequence>MSLAELEADLRYEDQAFIACIEALRPHEVTVTYPNPSYLPSPVAINKHFARTIEKWEPHSFTPQKRHAVQLEGLRYLAIAQRIETAQRHAHPRELPKEVEAQLGFVRQSYMLRCFRLFRINDLPAEIMTDILRFVIWNPDSWHHPIDARLRITWTCRWWREIALADSTLWNLIWFRPGHPIEREWTWFERASQTPLDIYIHSYSSGDHSNNRLEDSAVLDMSAAPSTRPAEMRKFLLRLFAKLKTIRTLVVVVEDWKSGLVVLELLSTFGPSSGVPMLQRLEIHWGLKDENRSSLLWADVIPHQFLGGAVAPSLEHLSLDSVPIDWSSSVIGNLTTLDLGRFPESHSPDAARFHEVLMNCPRLHKLSMDGGGPRFDGQSSKPVALPHLRILVVAEHSCQNAMLLFSQILAPNVNDLTLMNLCGEDFLPMFLQITAAFPKVRLMTTYSIEFDVGPVGLESMTRWLDSMPLLEYLRVGNVSNYFLGAFFRLGDLEIPVAPRLAFFDCRFVDPHILVEWVKGRHQFGTPLKKVYISEELANRLDSTQSNTLIELCTLVPLPQGATTPEERALNSN</sequence>
<reference evidence="1" key="1">
    <citation type="submission" date="2020-05" db="EMBL/GenBank/DDBJ databases">
        <title>Mycena genomes resolve the evolution of fungal bioluminescence.</title>
        <authorList>
            <person name="Tsai I.J."/>
        </authorList>
    </citation>
    <scope>NUCLEOTIDE SEQUENCE</scope>
    <source>
        <strain evidence="1">160909Yilan</strain>
    </source>
</reference>
<dbReference type="EMBL" id="JACAZH010000001">
    <property type="protein sequence ID" value="KAF7377685.1"/>
    <property type="molecule type" value="Genomic_DNA"/>
</dbReference>
<dbReference type="Gene3D" id="3.80.10.10">
    <property type="entry name" value="Ribonuclease Inhibitor"/>
    <property type="match status" value="1"/>
</dbReference>
<dbReference type="SUPFAM" id="SSF81383">
    <property type="entry name" value="F-box domain"/>
    <property type="match status" value="1"/>
</dbReference>
<dbReference type="AlphaFoldDB" id="A0A8H6ZEU1"/>
<proteinExistence type="predicted"/>
<name>A0A8H6ZEU1_9AGAR</name>
<dbReference type="SUPFAM" id="SSF52047">
    <property type="entry name" value="RNI-like"/>
    <property type="match status" value="1"/>
</dbReference>
<organism evidence="1 2">
    <name type="scientific">Mycena sanguinolenta</name>
    <dbReference type="NCBI Taxonomy" id="230812"/>
    <lineage>
        <taxon>Eukaryota</taxon>
        <taxon>Fungi</taxon>
        <taxon>Dikarya</taxon>
        <taxon>Basidiomycota</taxon>
        <taxon>Agaricomycotina</taxon>
        <taxon>Agaricomycetes</taxon>
        <taxon>Agaricomycetidae</taxon>
        <taxon>Agaricales</taxon>
        <taxon>Marasmiineae</taxon>
        <taxon>Mycenaceae</taxon>
        <taxon>Mycena</taxon>
    </lineage>
</organism>
<keyword evidence="2" id="KW-1185">Reference proteome</keyword>
<evidence type="ECO:0000313" key="1">
    <source>
        <dbReference type="EMBL" id="KAF7377685.1"/>
    </source>
</evidence>
<accession>A0A8H6ZEU1</accession>
<comment type="caution">
    <text evidence="1">The sequence shown here is derived from an EMBL/GenBank/DDBJ whole genome shotgun (WGS) entry which is preliminary data.</text>
</comment>
<dbReference type="InterPro" id="IPR032675">
    <property type="entry name" value="LRR_dom_sf"/>
</dbReference>
<dbReference type="InterPro" id="IPR036047">
    <property type="entry name" value="F-box-like_dom_sf"/>
</dbReference>
<gene>
    <name evidence="1" type="ORF">MSAN_00191500</name>
</gene>
<protein>
    <submittedName>
        <fullName evidence="1">F-box domain-containing protein</fullName>
    </submittedName>
</protein>
<evidence type="ECO:0000313" key="2">
    <source>
        <dbReference type="Proteomes" id="UP000623467"/>
    </source>
</evidence>